<protein>
    <submittedName>
        <fullName evidence="1">Aminotransferase class IV</fullName>
    </submittedName>
</protein>
<dbReference type="InterPro" id="IPR043132">
    <property type="entry name" value="BCAT-like_C"/>
</dbReference>
<dbReference type="GO" id="GO:0008483">
    <property type="term" value="F:transaminase activity"/>
    <property type="evidence" value="ECO:0007669"/>
    <property type="project" value="UniProtKB-KW"/>
</dbReference>
<dbReference type="Pfam" id="PF01063">
    <property type="entry name" value="Aminotran_4"/>
    <property type="match status" value="1"/>
</dbReference>
<proteinExistence type="predicted"/>
<dbReference type="InterPro" id="IPR001544">
    <property type="entry name" value="Aminotrans_IV"/>
</dbReference>
<dbReference type="NCBIfam" id="NF006734">
    <property type="entry name" value="PRK09266.1"/>
    <property type="match status" value="1"/>
</dbReference>
<dbReference type="SUPFAM" id="SSF56752">
    <property type="entry name" value="D-aminoacid aminotransferase-like PLP-dependent enzymes"/>
    <property type="match status" value="1"/>
</dbReference>
<accession>E6WRP4</accession>
<name>E6WRP4_PSEUU</name>
<dbReference type="InterPro" id="IPR043131">
    <property type="entry name" value="BCAT-like_N"/>
</dbReference>
<gene>
    <name evidence="1" type="ordered locus">Psesu_0992</name>
</gene>
<evidence type="ECO:0000313" key="1">
    <source>
        <dbReference type="EMBL" id="ADV26843.1"/>
    </source>
</evidence>
<reference evidence="1 2" key="1">
    <citation type="submission" date="2011-01" db="EMBL/GenBank/DDBJ databases">
        <title>Complete sequence of Pseudoxanthomonas suwonensis 11-1.</title>
        <authorList>
            <consortium name="US DOE Joint Genome Institute"/>
            <person name="Lucas S."/>
            <person name="Copeland A."/>
            <person name="Lapidus A."/>
            <person name="Cheng J.-F."/>
            <person name="Goodwin L."/>
            <person name="Pitluck S."/>
            <person name="Teshima H."/>
            <person name="Detter J.C."/>
            <person name="Han C."/>
            <person name="Tapia R."/>
            <person name="Land M."/>
            <person name="Hauser L."/>
            <person name="Kyrpides N."/>
            <person name="Ivanova N."/>
            <person name="Ovchinnikova G."/>
            <person name="Siebers A.K."/>
            <person name="Allgaier M."/>
            <person name="Thelen M.P."/>
            <person name="Hugenholtz P."/>
            <person name="Gladden J."/>
            <person name="Woyke T."/>
        </authorList>
    </citation>
    <scope>NUCLEOTIDE SEQUENCE [LARGE SCALE GENOMIC DNA]</scope>
    <source>
        <strain evidence="2">11-1</strain>
    </source>
</reference>
<sequence>MTTEARVQAAATYLLNGQPAASDPDGLRVLAQVNYGHFTSMQVRDGRAPGLELHFARLRRGNAELFDAPLDEAQVRAWMAQAAAAQGGDCTLRVTLFARGFDHRQPLRALQPDVLVAATAPVVASDRPIRVRSAAFVRPFPHLKHVATFPLFQHRRLALQAGFDDALFVDGEGAGARVVEGTVWNIGFWDGRGITWPEGPALRGTSEWLLQSGLDALGCAQQVRPVALAEVGGFAAAFAVNANSLQRIAAIDQVEFGPSPELDALLASAAAQVRWEPLA</sequence>
<dbReference type="AlphaFoldDB" id="E6WRP4"/>
<dbReference type="HOGENOM" id="CLU_070540_0_0_6"/>
<evidence type="ECO:0000313" key="2">
    <source>
        <dbReference type="Proteomes" id="UP000008632"/>
    </source>
</evidence>
<keyword evidence="1" id="KW-0032">Aminotransferase</keyword>
<keyword evidence="1" id="KW-0808">Transferase</keyword>
<dbReference type="eggNOG" id="COG0115">
    <property type="taxonomic scope" value="Bacteria"/>
</dbReference>
<dbReference type="OrthoDB" id="8912228at2"/>
<dbReference type="Gene3D" id="3.20.10.10">
    <property type="entry name" value="D-amino Acid Aminotransferase, subunit A, domain 2"/>
    <property type="match status" value="1"/>
</dbReference>
<organism evidence="1 2">
    <name type="scientific">Pseudoxanthomonas suwonensis (strain 11-1)</name>
    <dbReference type="NCBI Taxonomy" id="743721"/>
    <lineage>
        <taxon>Bacteria</taxon>
        <taxon>Pseudomonadati</taxon>
        <taxon>Pseudomonadota</taxon>
        <taxon>Gammaproteobacteria</taxon>
        <taxon>Lysobacterales</taxon>
        <taxon>Lysobacteraceae</taxon>
        <taxon>Pseudoxanthomonas</taxon>
    </lineage>
</organism>
<dbReference type="Proteomes" id="UP000008632">
    <property type="component" value="Chromosome"/>
</dbReference>
<dbReference type="KEGG" id="psu:Psesu_0992"/>
<dbReference type="Gene3D" id="3.30.470.10">
    <property type="match status" value="1"/>
</dbReference>
<keyword evidence="2" id="KW-1185">Reference proteome</keyword>
<dbReference type="STRING" id="743721.Psesu_0992"/>
<dbReference type="EMBL" id="CP002446">
    <property type="protein sequence ID" value="ADV26843.1"/>
    <property type="molecule type" value="Genomic_DNA"/>
</dbReference>
<dbReference type="InterPro" id="IPR036038">
    <property type="entry name" value="Aminotransferase-like"/>
</dbReference>